<protein>
    <submittedName>
        <fullName evidence="1">Uncharacterized protein</fullName>
    </submittedName>
</protein>
<evidence type="ECO:0000313" key="1">
    <source>
        <dbReference type="EMBL" id="CAA9477116.1"/>
    </source>
</evidence>
<sequence>MGVEKDLQASFGWRGCRRVGAKAAPLRSPYPGVTADEKDLVGSLDVLYHHKLFPPADDHL</sequence>
<proteinExistence type="predicted"/>
<dbReference type="EMBL" id="CADCVI010000160">
    <property type="protein sequence ID" value="CAA9477116.1"/>
    <property type="molecule type" value="Genomic_DNA"/>
</dbReference>
<accession>A0A6J4RMD1</accession>
<name>A0A6J4RMD1_9ACTN</name>
<reference evidence="1" key="1">
    <citation type="submission" date="2020-02" db="EMBL/GenBank/DDBJ databases">
        <authorList>
            <person name="Meier V. D."/>
        </authorList>
    </citation>
    <scope>NUCLEOTIDE SEQUENCE</scope>
    <source>
        <strain evidence="1">AVDCRST_MAG25</strain>
    </source>
</reference>
<dbReference type="AlphaFoldDB" id="A0A6J4RMD1"/>
<organism evidence="1">
    <name type="scientific">uncultured Rubrobacteraceae bacterium</name>
    <dbReference type="NCBI Taxonomy" id="349277"/>
    <lineage>
        <taxon>Bacteria</taxon>
        <taxon>Bacillati</taxon>
        <taxon>Actinomycetota</taxon>
        <taxon>Rubrobacteria</taxon>
        <taxon>Rubrobacterales</taxon>
        <taxon>Rubrobacteraceae</taxon>
        <taxon>environmental samples</taxon>
    </lineage>
</organism>
<gene>
    <name evidence="1" type="ORF">AVDCRST_MAG25-2503</name>
</gene>